<sequence length="16" mass="1814">MGARVKWHLFGNDVLA</sequence>
<dbReference type="AlphaFoldDB" id="A0A5J4UAK2"/>
<dbReference type="Proteomes" id="UP000324800">
    <property type="component" value="Unassembled WGS sequence"/>
</dbReference>
<name>A0A5J4UAK2_9EUKA</name>
<protein>
    <submittedName>
        <fullName evidence="1">Uncharacterized protein</fullName>
    </submittedName>
</protein>
<evidence type="ECO:0000313" key="2">
    <source>
        <dbReference type="Proteomes" id="UP000324800"/>
    </source>
</evidence>
<accession>A0A5J4UAK2</accession>
<evidence type="ECO:0000313" key="1">
    <source>
        <dbReference type="EMBL" id="KAA6367509.1"/>
    </source>
</evidence>
<proteinExistence type="predicted"/>
<dbReference type="EMBL" id="SNRW01018262">
    <property type="protein sequence ID" value="KAA6367509.1"/>
    <property type="molecule type" value="Genomic_DNA"/>
</dbReference>
<organism evidence="1 2">
    <name type="scientific">Streblomastix strix</name>
    <dbReference type="NCBI Taxonomy" id="222440"/>
    <lineage>
        <taxon>Eukaryota</taxon>
        <taxon>Metamonada</taxon>
        <taxon>Preaxostyla</taxon>
        <taxon>Oxymonadida</taxon>
        <taxon>Streblomastigidae</taxon>
        <taxon>Streblomastix</taxon>
    </lineage>
</organism>
<reference evidence="1 2" key="1">
    <citation type="submission" date="2019-03" db="EMBL/GenBank/DDBJ databases">
        <title>Single cell metagenomics reveals metabolic interactions within the superorganism composed of flagellate Streblomastix strix and complex community of Bacteroidetes bacteria on its surface.</title>
        <authorList>
            <person name="Treitli S.C."/>
            <person name="Kolisko M."/>
            <person name="Husnik F."/>
            <person name="Keeling P."/>
            <person name="Hampl V."/>
        </authorList>
    </citation>
    <scope>NUCLEOTIDE SEQUENCE [LARGE SCALE GENOMIC DNA]</scope>
    <source>
        <strain evidence="1">ST1C</strain>
    </source>
</reference>
<comment type="caution">
    <text evidence="1">The sequence shown here is derived from an EMBL/GenBank/DDBJ whole genome shotgun (WGS) entry which is preliminary data.</text>
</comment>
<feature type="non-terminal residue" evidence="1">
    <location>
        <position position="16"/>
    </location>
</feature>
<gene>
    <name evidence="1" type="ORF">EZS28_036963</name>
</gene>